<gene>
    <name evidence="1" type="ORF">CW686_08585</name>
</gene>
<dbReference type="InterPro" id="IPR023401">
    <property type="entry name" value="ODC_N"/>
</dbReference>
<dbReference type="Proteomes" id="UP000233482">
    <property type="component" value="Unassembled WGS sequence"/>
</dbReference>
<dbReference type="SUPFAM" id="SSF51735">
    <property type="entry name" value="NAD(P)-binding Rossmann-fold domains"/>
    <property type="match status" value="1"/>
</dbReference>
<dbReference type="Gene3D" id="3.40.50.720">
    <property type="entry name" value="NAD(P)-binding Rossmann-like Domain"/>
    <property type="match status" value="1"/>
</dbReference>
<protein>
    <submittedName>
        <fullName evidence="1">Ornithine cyclodeaminase</fullName>
    </submittedName>
</protein>
<dbReference type="Pfam" id="PF02423">
    <property type="entry name" value="OCD_Mu_crystall"/>
    <property type="match status" value="1"/>
</dbReference>
<dbReference type="PIRSF" id="PIRSF001439">
    <property type="entry name" value="CryM"/>
    <property type="match status" value="1"/>
</dbReference>
<dbReference type="InterPro" id="IPR036291">
    <property type="entry name" value="NAD(P)-bd_dom_sf"/>
</dbReference>
<dbReference type="PANTHER" id="PTHR13812:SF19">
    <property type="entry name" value="KETIMINE REDUCTASE MU-CRYSTALLIN"/>
    <property type="match status" value="1"/>
</dbReference>
<dbReference type="EMBL" id="PIXC01000018">
    <property type="protein sequence ID" value="PKE25762.1"/>
    <property type="molecule type" value="Genomic_DNA"/>
</dbReference>
<dbReference type="InterPro" id="IPR003462">
    <property type="entry name" value="ODC_Mu_crystall"/>
</dbReference>
<comment type="caution">
    <text evidence="1">The sequence shown here is derived from an EMBL/GenBank/DDBJ whole genome shotgun (WGS) entry which is preliminary data.</text>
</comment>
<accession>A0A855GVH9</accession>
<dbReference type="Gene3D" id="3.30.1780.10">
    <property type="entry name" value="ornithine cyclodeaminase, domain 1"/>
    <property type="match status" value="1"/>
</dbReference>
<dbReference type="PANTHER" id="PTHR13812">
    <property type="entry name" value="KETIMINE REDUCTASE MU-CRYSTALLIN"/>
    <property type="match status" value="1"/>
</dbReference>
<dbReference type="AlphaFoldDB" id="A0A855GVH9"/>
<dbReference type="GO" id="GO:0005737">
    <property type="term" value="C:cytoplasm"/>
    <property type="evidence" value="ECO:0007669"/>
    <property type="project" value="TreeGrafter"/>
</dbReference>
<reference evidence="1 2" key="1">
    <citation type="submission" date="2017-12" db="EMBL/GenBank/DDBJ databases">
        <title>Genomics of Macrococcus caseolyticus.</title>
        <authorList>
            <person name="MacFadyen A.C."/>
            <person name="Paterson G.K."/>
        </authorList>
    </citation>
    <scope>NUCLEOTIDE SEQUENCE [LARGE SCALE GENOMIC DNA]</scope>
    <source>
        <strain evidence="1 2">5788_EF188</strain>
    </source>
</reference>
<evidence type="ECO:0000313" key="2">
    <source>
        <dbReference type="Proteomes" id="UP000233482"/>
    </source>
</evidence>
<sequence length="311" mass="34512">MLFLTDEEIQQKYSIQDAVHDVRQVLIDLNNNKIKTKERTVITLNDSNSMLYMPCVNIESNYSIIKTISIFPNNKEKPVSQGVTLITELETGQHVANLESSYLTRLRTGAMSAIATDKLSNKNAHTLAVIGTGGMAFEQALGILEVRDIKTINLYNRTLEKAEIFKRKLLNFGVSAKINVCTSSGESVQSADIVNCATKSDANVFNHKDLKEEVHINGVGSYLPDMREIDIETINKANTIVFDDIEGAMEEAGEFIQAAKLKKFKFDGDNVISLNDIHSTDKSNGITIFKSVGAAYYDLAVTVGVYNKFRK</sequence>
<organism evidence="1 2">
    <name type="scientific">Macrococcoides caseolyticum</name>
    <dbReference type="NCBI Taxonomy" id="69966"/>
    <lineage>
        <taxon>Bacteria</taxon>
        <taxon>Bacillati</taxon>
        <taxon>Bacillota</taxon>
        <taxon>Bacilli</taxon>
        <taxon>Bacillales</taxon>
        <taxon>Staphylococcaceae</taxon>
        <taxon>Macrococcoides</taxon>
    </lineage>
</organism>
<evidence type="ECO:0000313" key="1">
    <source>
        <dbReference type="EMBL" id="PKE25762.1"/>
    </source>
</evidence>
<dbReference type="RefSeq" id="WP_101142957.1">
    <property type="nucleotide sequence ID" value="NZ_CP073801.1"/>
</dbReference>
<name>A0A855GVH9_9STAP</name>
<proteinExistence type="predicted"/>